<dbReference type="RefSeq" id="WP_377602284.1">
    <property type="nucleotide sequence ID" value="NZ_JBHUME010000007.1"/>
</dbReference>
<name>A0ABW5PCJ2_9BACL</name>
<dbReference type="Pfam" id="PF01943">
    <property type="entry name" value="Polysacc_synt"/>
    <property type="match status" value="1"/>
</dbReference>
<feature type="transmembrane region" description="Helical" evidence="6">
    <location>
        <begin position="47"/>
        <end position="66"/>
    </location>
</feature>
<evidence type="ECO:0000256" key="2">
    <source>
        <dbReference type="ARBA" id="ARBA00022475"/>
    </source>
</evidence>
<evidence type="ECO:0000313" key="7">
    <source>
        <dbReference type="EMBL" id="MFD2612601.1"/>
    </source>
</evidence>
<feature type="transmembrane region" description="Helical" evidence="6">
    <location>
        <begin position="161"/>
        <end position="180"/>
    </location>
</feature>
<evidence type="ECO:0000313" key="8">
    <source>
        <dbReference type="Proteomes" id="UP001597541"/>
    </source>
</evidence>
<dbReference type="CDD" id="cd13124">
    <property type="entry name" value="MATE_SpoVB_like"/>
    <property type="match status" value="1"/>
</dbReference>
<keyword evidence="2" id="KW-1003">Cell membrane</keyword>
<proteinExistence type="predicted"/>
<keyword evidence="8" id="KW-1185">Reference proteome</keyword>
<evidence type="ECO:0000256" key="4">
    <source>
        <dbReference type="ARBA" id="ARBA00022989"/>
    </source>
</evidence>
<feature type="transmembrane region" description="Helical" evidence="6">
    <location>
        <begin position="87"/>
        <end position="109"/>
    </location>
</feature>
<dbReference type="InterPro" id="IPR014249">
    <property type="entry name" value="Spore_V_B"/>
</dbReference>
<dbReference type="Proteomes" id="UP001597541">
    <property type="component" value="Unassembled WGS sequence"/>
</dbReference>
<sequence length="533" mass="58103">MTKQSFIKGTMILLAAGIINRILGFVPRITLPRVIGAEGVGLYQLGYPFFIVILTIITGGIPLAIAKMVAEAESERNEEKVKQVLRTSMIVTVIVSILFTAACLAAAPWITTHVIPDSRVYWTFLSMTPMILIVGISSVYRGYFQGRHNMIPTASSQLVETVIRIAGMLAFSYMLLPYGLEFGAAGAMLGVLAGEIGGMAVLLLQFRKNRKTDFSPVDGDTLPLQPKQNKSSQRKSWLGLAYFGKIMRIAVPVTGGKLVGSFSYLFESIMIARSLAIAGIAVSEATTQYGALQGMVIPILLLPSALTYSLAVSLIPSLSEAAARNDMKIIHKRLHQSLRLALVTGAPFAVLMYVLAEPLCTLLYGSSDVAPMLKMMAPFALFLYFQAPLQATLQALNKPGTALLNTFIGAALKLILIYQLATKPEFGIIGAVIAICVNIFLVTVLHWGSVARLLRFSMKVTDFLKVAAGMGGMALTVLCVMLRPWEESPSLQFVSASAAGVFVYLLFMVWLKLIDRSDLERIPWIGRRIIKWI</sequence>
<dbReference type="PANTHER" id="PTHR30250">
    <property type="entry name" value="PST FAMILY PREDICTED COLANIC ACID TRANSPORTER"/>
    <property type="match status" value="1"/>
</dbReference>
<feature type="transmembrane region" description="Helical" evidence="6">
    <location>
        <begin position="403"/>
        <end position="421"/>
    </location>
</feature>
<evidence type="ECO:0000256" key="5">
    <source>
        <dbReference type="ARBA" id="ARBA00023136"/>
    </source>
</evidence>
<dbReference type="PIRSF" id="PIRSF038958">
    <property type="entry name" value="PG_synth_SpoVB"/>
    <property type="match status" value="1"/>
</dbReference>
<evidence type="ECO:0000256" key="1">
    <source>
        <dbReference type="ARBA" id="ARBA00004651"/>
    </source>
</evidence>
<dbReference type="EMBL" id="JBHUME010000007">
    <property type="protein sequence ID" value="MFD2612601.1"/>
    <property type="molecule type" value="Genomic_DNA"/>
</dbReference>
<evidence type="ECO:0000256" key="6">
    <source>
        <dbReference type="SAM" id="Phobius"/>
    </source>
</evidence>
<accession>A0ABW5PCJ2</accession>
<feature type="transmembrane region" description="Helical" evidence="6">
    <location>
        <begin position="427"/>
        <end position="451"/>
    </location>
</feature>
<organism evidence="7 8">
    <name type="scientific">Paenibacillus gansuensis</name>
    <dbReference type="NCBI Taxonomy" id="306542"/>
    <lineage>
        <taxon>Bacteria</taxon>
        <taxon>Bacillati</taxon>
        <taxon>Bacillota</taxon>
        <taxon>Bacilli</taxon>
        <taxon>Bacillales</taxon>
        <taxon>Paenibacillaceae</taxon>
        <taxon>Paenibacillus</taxon>
    </lineage>
</organism>
<gene>
    <name evidence="7" type="primary">spoVB</name>
    <name evidence="7" type="ORF">ACFSUF_09220</name>
</gene>
<feature type="transmembrane region" description="Helical" evidence="6">
    <location>
        <begin position="376"/>
        <end position="396"/>
    </location>
</feature>
<feature type="transmembrane region" description="Helical" evidence="6">
    <location>
        <begin position="295"/>
        <end position="316"/>
    </location>
</feature>
<protein>
    <submittedName>
        <fullName evidence="7">Stage V sporulation protein B</fullName>
    </submittedName>
</protein>
<feature type="transmembrane region" description="Helical" evidence="6">
    <location>
        <begin position="463"/>
        <end position="485"/>
    </location>
</feature>
<keyword evidence="4 6" id="KW-1133">Transmembrane helix</keyword>
<dbReference type="NCBIfam" id="TIGR02900">
    <property type="entry name" value="spore_V_B"/>
    <property type="match status" value="1"/>
</dbReference>
<feature type="transmembrane region" description="Helical" evidence="6">
    <location>
        <begin position="121"/>
        <end position="140"/>
    </location>
</feature>
<feature type="transmembrane region" description="Helical" evidence="6">
    <location>
        <begin position="491"/>
        <end position="511"/>
    </location>
</feature>
<evidence type="ECO:0000256" key="3">
    <source>
        <dbReference type="ARBA" id="ARBA00022692"/>
    </source>
</evidence>
<dbReference type="PANTHER" id="PTHR30250:SF24">
    <property type="entry name" value="STAGE V SPORULATION PROTEIN B"/>
    <property type="match status" value="1"/>
</dbReference>
<comment type="subcellular location">
    <subcellularLocation>
        <location evidence="1">Cell membrane</location>
        <topology evidence="1">Multi-pass membrane protein</topology>
    </subcellularLocation>
</comment>
<reference evidence="8" key="1">
    <citation type="journal article" date="2019" name="Int. J. Syst. Evol. Microbiol.">
        <title>The Global Catalogue of Microorganisms (GCM) 10K type strain sequencing project: providing services to taxonomists for standard genome sequencing and annotation.</title>
        <authorList>
            <consortium name="The Broad Institute Genomics Platform"/>
            <consortium name="The Broad Institute Genome Sequencing Center for Infectious Disease"/>
            <person name="Wu L."/>
            <person name="Ma J."/>
        </authorList>
    </citation>
    <scope>NUCLEOTIDE SEQUENCE [LARGE SCALE GENOMIC DNA]</scope>
    <source>
        <strain evidence="8">KCTC 3950</strain>
    </source>
</reference>
<feature type="transmembrane region" description="Helical" evidence="6">
    <location>
        <begin position="12"/>
        <end position="35"/>
    </location>
</feature>
<dbReference type="InterPro" id="IPR050833">
    <property type="entry name" value="Poly_Biosynth_Transport"/>
</dbReference>
<dbReference type="InterPro" id="IPR024923">
    <property type="entry name" value="PG_synth_SpoVB"/>
</dbReference>
<feature type="transmembrane region" description="Helical" evidence="6">
    <location>
        <begin position="186"/>
        <end position="204"/>
    </location>
</feature>
<feature type="transmembrane region" description="Helical" evidence="6">
    <location>
        <begin position="337"/>
        <end position="356"/>
    </location>
</feature>
<keyword evidence="3 6" id="KW-0812">Transmembrane</keyword>
<feature type="transmembrane region" description="Helical" evidence="6">
    <location>
        <begin position="264"/>
        <end position="283"/>
    </location>
</feature>
<keyword evidence="5 6" id="KW-0472">Membrane</keyword>
<comment type="caution">
    <text evidence="7">The sequence shown here is derived from an EMBL/GenBank/DDBJ whole genome shotgun (WGS) entry which is preliminary data.</text>
</comment>
<dbReference type="InterPro" id="IPR002797">
    <property type="entry name" value="Polysacc_synth"/>
</dbReference>